<dbReference type="InterPro" id="IPR007024">
    <property type="entry name" value="BLUF_domain"/>
</dbReference>
<dbReference type="AlphaFoldDB" id="A0A858SVV8"/>
<dbReference type="Pfam" id="PF04940">
    <property type="entry name" value="BLUF"/>
    <property type="match status" value="1"/>
</dbReference>
<feature type="domain" description="BLUF" evidence="1">
    <location>
        <begin position="3"/>
        <end position="94"/>
    </location>
</feature>
<dbReference type="SMART" id="SM01034">
    <property type="entry name" value="BLUF"/>
    <property type="match status" value="1"/>
</dbReference>
<organism evidence="2 3">
    <name type="scientific">Roseobacter ponti</name>
    <dbReference type="NCBI Taxonomy" id="1891787"/>
    <lineage>
        <taxon>Bacteria</taxon>
        <taxon>Pseudomonadati</taxon>
        <taxon>Pseudomonadota</taxon>
        <taxon>Alphaproteobacteria</taxon>
        <taxon>Rhodobacterales</taxon>
        <taxon>Roseobacteraceae</taxon>
        <taxon>Roseobacter</taxon>
    </lineage>
</organism>
<dbReference type="InterPro" id="IPR036046">
    <property type="entry name" value="Acylphosphatase-like_dom_sf"/>
</dbReference>
<sequence>MDLHYALYHSKSLEPASATLHNDILQVSARNNARDHLTGFLHREADYFIQYIEGPKTRLYGALARIGRDTRHSNFEVIQNGPAEKRLLPDWTMGFVDPGLLNLSDLLDVSHGRLDIRTIDPFDLVIFLVSNAGALRSGAAAA</sequence>
<protein>
    <submittedName>
        <fullName evidence="2">BLUF domain-containing protein</fullName>
    </submittedName>
</protein>
<name>A0A858SVV8_9RHOB</name>
<dbReference type="GO" id="GO:0071949">
    <property type="term" value="F:FAD binding"/>
    <property type="evidence" value="ECO:0007669"/>
    <property type="project" value="InterPro"/>
</dbReference>
<keyword evidence="3" id="KW-1185">Reference proteome</keyword>
<reference evidence="2 3" key="1">
    <citation type="submission" date="2020-02" db="EMBL/GenBank/DDBJ databases">
        <title>Genome sequence of Roseobacter ponti.</title>
        <authorList>
            <person name="Hollensteiner J."/>
            <person name="Schneider D."/>
            <person name="Poehlein A."/>
            <person name="Daniel R."/>
        </authorList>
    </citation>
    <scope>NUCLEOTIDE SEQUENCE [LARGE SCALE GENOMIC DNA]</scope>
    <source>
        <strain evidence="2 3">DSM 106830</strain>
    </source>
</reference>
<dbReference type="SUPFAM" id="SSF54975">
    <property type="entry name" value="Acylphosphatase/BLUF domain-like"/>
    <property type="match status" value="1"/>
</dbReference>
<dbReference type="RefSeq" id="WP_169641347.1">
    <property type="nucleotide sequence ID" value="NZ_CP048788.1"/>
</dbReference>
<evidence type="ECO:0000313" key="3">
    <source>
        <dbReference type="Proteomes" id="UP000503308"/>
    </source>
</evidence>
<dbReference type="PROSITE" id="PS50925">
    <property type="entry name" value="BLUF"/>
    <property type="match status" value="1"/>
</dbReference>
<evidence type="ECO:0000259" key="1">
    <source>
        <dbReference type="PROSITE" id="PS50925"/>
    </source>
</evidence>
<dbReference type="GO" id="GO:0009882">
    <property type="term" value="F:blue light photoreceptor activity"/>
    <property type="evidence" value="ECO:0007669"/>
    <property type="project" value="InterPro"/>
</dbReference>
<evidence type="ECO:0000313" key="2">
    <source>
        <dbReference type="EMBL" id="QJF52128.1"/>
    </source>
</evidence>
<dbReference type="Proteomes" id="UP000503308">
    <property type="component" value="Chromosome"/>
</dbReference>
<gene>
    <name evidence="2" type="ORF">G3256_13590</name>
</gene>
<accession>A0A858SVV8</accession>
<dbReference type="EMBL" id="CP048788">
    <property type="protein sequence ID" value="QJF52128.1"/>
    <property type="molecule type" value="Genomic_DNA"/>
</dbReference>
<proteinExistence type="predicted"/>
<dbReference type="KEGG" id="rpon:G3256_13590"/>
<dbReference type="Gene3D" id="3.30.70.100">
    <property type="match status" value="1"/>
</dbReference>